<dbReference type="GO" id="GO:0045292">
    <property type="term" value="P:mRNA cis splicing, via spliceosome"/>
    <property type="evidence" value="ECO:0007669"/>
    <property type="project" value="TreeGrafter"/>
</dbReference>
<reference evidence="3" key="1">
    <citation type="journal article" date="2023" name="Plant J.">
        <title>Genome sequences and population genomics provide insights into the demographic history, inbreeding, and mutation load of two 'living fossil' tree species of Dipteronia.</title>
        <authorList>
            <person name="Feng Y."/>
            <person name="Comes H.P."/>
            <person name="Chen J."/>
            <person name="Zhu S."/>
            <person name="Lu R."/>
            <person name="Zhang X."/>
            <person name="Li P."/>
            <person name="Qiu J."/>
            <person name="Olsen K.M."/>
            <person name="Qiu Y."/>
        </authorList>
    </citation>
    <scope>NUCLEOTIDE SEQUENCE</scope>
    <source>
        <strain evidence="3">NBL</strain>
    </source>
</reference>
<feature type="repeat" description="PPR" evidence="2">
    <location>
        <begin position="143"/>
        <end position="173"/>
    </location>
</feature>
<evidence type="ECO:0000313" key="4">
    <source>
        <dbReference type="Proteomes" id="UP001281410"/>
    </source>
</evidence>
<dbReference type="PANTHER" id="PTHR47539:SF1">
    <property type="entry name" value="PENTATRICOPEPTIDE REPEAT-CONTAINING PROTEIN OTP51, CHLOROPLASTIC"/>
    <property type="match status" value="1"/>
</dbReference>
<dbReference type="AlphaFoldDB" id="A0AAD9ZYW5"/>
<organism evidence="3 4">
    <name type="scientific">Dipteronia sinensis</name>
    <dbReference type="NCBI Taxonomy" id="43782"/>
    <lineage>
        <taxon>Eukaryota</taxon>
        <taxon>Viridiplantae</taxon>
        <taxon>Streptophyta</taxon>
        <taxon>Embryophyta</taxon>
        <taxon>Tracheophyta</taxon>
        <taxon>Spermatophyta</taxon>
        <taxon>Magnoliopsida</taxon>
        <taxon>eudicotyledons</taxon>
        <taxon>Gunneridae</taxon>
        <taxon>Pentapetalae</taxon>
        <taxon>rosids</taxon>
        <taxon>malvids</taxon>
        <taxon>Sapindales</taxon>
        <taxon>Sapindaceae</taxon>
        <taxon>Hippocastanoideae</taxon>
        <taxon>Acereae</taxon>
        <taxon>Dipteronia</taxon>
    </lineage>
</organism>
<dbReference type="InterPro" id="IPR052500">
    <property type="entry name" value="Chloro/Mito_RNA_Process"/>
</dbReference>
<dbReference type="Gene3D" id="1.25.40.10">
    <property type="entry name" value="Tetratricopeptide repeat domain"/>
    <property type="match status" value="2"/>
</dbReference>
<dbReference type="PROSITE" id="PS51375">
    <property type="entry name" value="PPR"/>
    <property type="match status" value="1"/>
</dbReference>
<gene>
    <name evidence="3" type="ORF">Dsin_026995</name>
</gene>
<dbReference type="InterPro" id="IPR011990">
    <property type="entry name" value="TPR-like_helical_dom_sf"/>
</dbReference>
<dbReference type="InterPro" id="IPR002885">
    <property type="entry name" value="PPR_rpt"/>
</dbReference>
<dbReference type="PANTHER" id="PTHR47539">
    <property type="entry name" value="PENTATRICOPEPTIDE REPEAT-CONTAINING PROTEIN OTP51, CHLOROPLASTIC"/>
    <property type="match status" value="1"/>
</dbReference>
<keyword evidence="4" id="KW-1185">Reference proteome</keyword>
<sequence length="245" mass="28304">MRQVGIEEGKEVLLSVLRVCSKEGDVEEAERICLKLLDSDNGIVTQVFVYKMLAYVMIGEFAKSLDIFREMWKLMGSATVPIYHEFIEVLCIAENKELAESVLDEFIKSDMKPPFIIPSYINITNRDLCMRDRLHLGFSEYENILVYNIYLESLIRADNVEKAEEVFNQMQSDEAIGINARSCNSILSGYLDRSRNSLLSEQPSYKDQVKVENIFDLMLMKDFDVERLLLSDVDYILMMIKKGFV</sequence>
<proteinExistence type="predicted"/>
<evidence type="ECO:0000313" key="3">
    <source>
        <dbReference type="EMBL" id="KAK3195685.1"/>
    </source>
</evidence>
<dbReference type="Pfam" id="PF01535">
    <property type="entry name" value="PPR"/>
    <property type="match status" value="2"/>
</dbReference>
<comment type="caution">
    <text evidence="3">The sequence shown here is derived from an EMBL/GenBank/DDBJ whole genome shotgun (WGS) entry which is preliminary data.</text>
</comment>
<keyword evidence="1" id="KW-0677">Repeat</keyword>
<name>A0AAD9ZYW5_9ROSI</name>
<dbReference type="EMBL" id="JANJYJ010000008">
    <property type="protein sequence ID" value="KAK3195685.1"/>
    <property type="molecule type" value="Genomic_DNA"/>
</dbReference>
<dbReference type="GO" id="GO:0000373">
    <property type="term" value="P:Group II intron splicing"/>
    <property type="evidence" value="ECO:0007669"/>
    <property type="project" value="TreeGrafter"/>
</dbReference>
<evidence type="ECO:0000256" key="1">
    <source>
        <dbReference type="ARBA" id="ARBA00022737"/>
    </source>
</evidence>
<evidence type="ECO:0000256" key="2">
    <source>
        <dbReference type="PROSITE-ProRule" id="PRU00708"/>
    </source>
</evidence>
<dbReference type="NCBIfam" id="TIGR00756">
    <property type="entry name" value="PPR"/>
    <property type="match status" value="1"/>
</dbReference>
<evidence type="ECO:0008006" key="5">
    <source>
        <dbReference type="Google" id="ProtNLM"/>
    </source>
</evidence>
<dbReference type="GO" id="GO:0048564">
    <property type="term" value="P:photosystem I assembly"/>
    <property type="evidence" value="ECO:0007669"/>
    <property type="project" value="TreeGrafter"/>
</dbReference>
<accession>A0AAD9ZYW5</accession>
<protein>
    <recommendedName>
        <fullName evidence="5">Pentatricopeptide repeat-containing protein</fullName>
    </recommendedName>
</protein>
<dbReference type="Proteomes" id="UP001281410">
    <property type="component" value="Unassembled WGS sequence"/>
</dbReference>